<evidence type="ECO:0000313" key="1">
    <source>
        <dbReference type="EMBL" id="JAI05289.1"/>
    </source>
</evidence>
<dbReference type="AlphaFoldDB" id="A0A0E9XUD1"/>
<proteinExistence type="predicted"/>
<reference evidence="1" key="1">
    <citation type="submission" date="2014-11" db="EMBL/GenBank/DDBJ databases">
        <authorList>
            <person name="Amaro Gonzalez C."/>
        </authorList>
    </citation>
    <scope>NUCLEOTIDE SEQUENCE</scope>
</reference>
<accession>A0A0E9XUD1</accession>
<organism evidence="1">
    <name type="scientific">Anguilla anguilla</name>
    <name type="common">European freshwater eel</name>
    <name type="synonym">Muraena anguilla</name>
    <dbReference type="NCBI Taxonomy" id="7936"/>
    <lineage>
        <taxon>Eukaryota</taxon>
        <taxon>Metazoa</taxon>
        <taxon>Chordata</taxon>
        <taxon>Craniata</taxon>
        <taxon>Vertebrata</taxon>
        <taxon>Euteleostomi</taxon>
        <taxon>Actinopterygii</taxon>
        <taxon>Neopterygii</taxon>
        <taxon>Teleostei</taxon>
        <taxon>Anguilliformes</taxon>
        <taxon>Anguillidae</taxon>
        <taxon>Anguilla</taxon>
    </lineage>
</organism>
<sequence>MPNIISQNTVSSIILFGTNCLTGVSDYGGVCSTAFSEQVCGSTIP</sequence>
<reference evidence="1" key="2">
    <citation type="journal article" date="2015" name="Fish Shellfish Immunol.">
        <title>Early steps in the European eel (Anguilla anguilla)-Vibrio vulnificus interaction in the gills: Role of the RtxA13 toxin.</title>
        <authorList>
            <person name="Callol A."/>
            <person name="Pajuelo D."/>
            <person name="Ebbesson L."/>
            <person name="Teles M."/>
            <person name="MacKenzie S."/>
            <person name="Amaro C."/>
        </authorList>
    </citation>
    <scope>NUCLEOTIDE SEQUENCE</scope>
</reference>
<name>A0A0E9XUD1_ANGAN</name>
<dbReference type="EMBL" id="GBXM01003289">
    <property type="protein sequence ID" value="JAI05289.1"/>
    <property type="molecule type" value="Transcribed_RNA"/>
</dbReference>
<protein>
    <submittedName>
        <fullName evidence="1">Uncharacterized protein</fullName>
    </submittedName>
</protein>